<protein>
    <submittedName>
        <fullName evidence="1">Uncharacterized protein</fullName>
    </submittedName>
</protein>
<reference evidence="1" key="1">
    <citation type="submission" date="2022-07" db="EMBL/GenBank/DDBJ databases">
        <title>Genome Sequence of Lecanicillium saksenae.</title>
        <authorList>
            <person name="Buettner E."/>
        </authorList>
    </citation>
    <scope>NUCLEOTIDE SEQUENCE</scope>
    <source>
        <strain evidence="1">VT-O1</strain>
    </source>
</reference>
<accession>A0ACC1QWL5</accession>
<keyword evidence="2" id="KW-1185">Reference proteome</keyword>
<sequence>MYAALFVLVPGRAAYGPRTPGGQRHRYKLNGLSAWMLTLVLAMYAVYLKIISPSCIAEHWDSFIVAASSWCFLLVGVFQVKAHFFPDTAGDTLVTGYFFFDVFNGGELHPRWPGSFDWKHFNASRSGGLLLWTLIDLSFAAHQYERHGMITNSMVLTVAYRAIIVAEYFYFEHWFFETLDSTNERFSFYSIYGFAAVMPHIWTLQSQYLAQNPKVLSPTGLCLSIGLFAMGWALNHLTNRQKVRVKKTLGECTIWGRTPKLLRATYKTSDGKIHQTKLLCSGE</sequence>
<name>A0ACC1QWL5_9HYPO</name>
<proteinExistence type="predicted"/>
<dbReference type="Proteomes" id="UP001148737">
    <property type="component" value="Unassembled WGS sequence"/>
</dbReference>
<evidence type="ECO:0000313" key="2">
    <source>
        <dbReference type="Proteomes" id="UP001148737"/>
    </source>
</evidence>
<dbReference type="EMBL" id="JANAKD010000363">
    <property type="protein sequence ID" value="KAJ3494598.1"/>
    <property type="molecule type" value="Genomic_DNA"/>
</dbReference>
<organism evidence="1 2">
    <name type="scientific">Lecanicillium saksenae</name>
    <dbReference type="NCBI Taxonomy" id="468837"/>
    <lineage>
        <taxon>Eukaryota</taxon>
        <taxon>Fungi</taxon>
        <taxon>Dikarya</taxon>
        <taxon>Ascomycota</taxon>
        <taxon>Pezizomycotina</taxon>
        <taxon>Sordariomycetes</taxon>
        <taxon>Hypocreomycetidae</taxon>
        <taxon>Hypocreales</taxon>
        <taxon>Cordycipitaceae</taxon>
        <taxon>Lecanicillium</taxon>
    </lineage>
</organism>
<evidence type="ECO:0000313" key="1">
    <source>
        <dbReference type="EMBL" id="KAJ3494598.1"/>
    </source>
</evidence>
<gene>
    <name evidence="1" type="ORF">NLG97_g3973</name>
</gene>
<comment type="caution">
    <text evidence="1">The sequence shown here is derived from an EMBL/GenBank/DDBJ whole genome shotgun (WGS) entry which is preliminary data.</text>
</comment>